<gene>
    <name evidence="3" type="ORF">Ciccas_011355</name>
</gene>
<keyword evidence="4" id="KW-1185">Reference proteome</keyword>
<dbReference type="Gene3D" id="3.90.550.10">
    <property type="entry name" value="Spore Coat Polysaccharide Biosynthesis Protein SpsA, Chain A"/>
    <property type="match status" value="1"/>
</dbReference>
<dbReference type="SUPFAM" id="SSF53448">
    <property type="entry name" value="Nucleotide-diphospho-sugar transferases"/>
    <property type="match status" value="1"/>
</dbReference>
<name>A0ABD2PW88_9PLAT</name>
<keyword evidence="1" id="KW-0808">Transferase</keyword>
<evidence type="ECO:0000313" key="3">
    <source>
        <dbReference type="EMBL" id="KAL3310086.1"/>
    </source>
</evidence>
<dbReference type="Pfam" id="PF02709">
    <property type="entry name" value="Glyco_transf_7C"/>
    <property type="match status" value="1"/>
</dbReference>
<evidence type="ECO:0000259" key="2">
    <source>
        <dbReference type="Pfam" id="PF02709"/>
    </source>
</evidence>
<proteinExistence type="predicted"/>
<sequence length="93" mass="10583">MSNAFEGWGGEDDDFHARTGLTGIGSTTVDRRIGSFLSITHISDRNFDPNRFQNIELTNIKKNLIGNGLYQVHYQLSSSKFHKLFTVHSFTLY</sequence>
<evidence type="ECO:0000256" key="1">
    <source>
        <dbReference type="ARBA" id="ARBA00022679"/>
    </source>
</evidence>
<feature type="domain" description="Galactosyltransferase C-terminal" evidence="2">
    <location>
        <begin position="1"/>
        <end position="41"/>
    </location>
</feature>
<evidence type="ECO:0000313" key="4">
    <source>
        <dbReference type="Proteomes" id="UP001626550"/>
    </source>
</evidence>
<protein>
    <recommendedName>
        <fullName evidence="2">Galactosyltransferase C-terminal domain-containing protein</fullName>
    </recommendedName>
</protein>
<dbReference type="InterPro" id="IPR003859">
    <property type="entry name" value="Galactosyl_T"/>
</dbReference>
<comment type="caution">
    <text evidence="3">The sequence shown here is derived from an EMBL/GenBank/DDBJ whole genome shotgun (WGS) entry which is preliminary data.</text>
</comment>
<dbReference type="AlphaFoldDB" id="A0ABD2PW88"/>
<dbReference type="PANTHER" id="PTHR19300:SF61">
    <property type="entry name" value="BETA-1,4-N-ACETYLGALACTOSAMINYLTRANSFERASE"/>
    <property type="match status" value="1"/>
</dbReference>
<accession>A0ABD2PW88</accession>
<dbReference type="Proteomes" id="UP001626550">
    <property type="component" value="Unassembled WGS sequence"/>
</dbReference>
<dbReference type="EMBL" id="JBJKFK010003255">
    <property type="protein sequence ID" value="KAL3310086.1"/>
    <property type="molecule type" value="Genomic_DNA"/>
</dbReference>
<reference evidence="3 4" key="1">
    <citation type="submission" date="2024-11" db="EMBL/GenBank/DDBJ databases">
        <title>Adaptive evolution of stress response genes in parasites aligns with host niche diversity.</title>
        <authorList>
            <person name="Hahn C."/>
            <person name="Resl P."/>
        </authorList>
    </citation>
    <scope>NUCLEOTIDE SEQUENCE [LARGE SCALE GENOMIC DNA]</scope>
    <source>
        <strain evidence="3">EGGRZ-B1_66</strain>
        <tissue evidence="3">Body</tissue>
    </source>
</reference>
<organism evidence="3 4">
    <name type="scientific">Cichlidogyrus casuarinus</name>
    <dbReference type="NCBI Taxonomy" id="1844966"/>
    <lineage>
        <taxon>Eukaryota</taxon>
        <taxon>Metazoa</taxon>
        <taxon>Spiralia</taxon>
        <taxon>Lophotrochozoa</taxon>
        <taxon>Platyhelminthes</taxon>
        <taxon>Monogenea</taxon>
        <taxon>Monopisthocotylea</taxon>
        <taxon>Dactylogyridea</taxon>
        <taxon>Ancyrocephalidae</taxon>
        <taxon>Cichlidogyrus</taxon>
    </lineage>
</organism>
<dbReference type="InterPro" id="IPR029044">
    <property type="entry name" value="Nucleotide-diphossugar_trans"/>
</dbReference>
<dbReference type="InterPro" id="IPR027791">
    <property type="entry name" value="Galactosyl_T_C"/>
</dbReference>
<dbReference type="PANTHER" id="PTHR19300">
    <property type="entry name" value="BETA-1,4-GALACTOSYLTRANSFERASE"/>
    <property type="match status" value="1"/>
</dbReference>
<dbReference type="GO" id="GO:0016740">
    <property type="term" value="F:transferase activity"/>
    <property type="evidence" value="ECO:0007669"/>
    <property type="project" value="UniProtKB-KW"/>
</dbReference>